<dbReference type="InterPro" id="IPR021858">
    <property type="entry name" value="Fun_TF"/>
</dbReference>
<dbReference type="Proteomes" id="UP001610335">
    <property type="component" value="Unassembled WGS sequence"/>
</dbReference>
<organism evidence="1 2">
    <name type="scientific">Aspergillus cavernicola</name>
    <dbReference type="NCBI Taxonomy" id="176166"/>
    <lineage>
        <taxon>Eukaryota</taxon>
        <taxon>Fungi</taxon>
        <taxon>Dikarya</taxon>
        <taxon>Ascomycota</taxon>
        <taxon>Pezizomycotina</taxon>
        <taxon>Eurotiomycetes</taxon>
        <taxon>Eurotiomycetidae</taxon>
        <taxon>Eurotiales</taxon>
        <taxon>Aspergillaceae</taxon>
        <taxon>Aspergillus</taxon>
        <taxon>Aspergillus subgen. Nidulantes</taxon>
    </lineage>
</organism>
<protein>
    <recommendedName>
        <fullName evidence="3">Fungal-specific transcription factor domain-containing protein</fullName>
    </recommendedName>
</protein>
<comment type="caution">
    <text evidence="1">The sequence shown here is derived from an EMBL/GenBank/DDBJ whole genome shotgun (WGS) entry which is preliminary data.</text>
</comment>
<evidence type="ECO:0008006" key="3">
    <source>
        <dbReference type="Google" id="ProtNLM"/>
    </source>
</evidence>
<keyword evidence="2" id="KW-1185">Reference proteome</keyword>
<accession>A0ABR4IGI4</accession>
<gene>
    <name evidence="1" type="ORF">BDW59DRAFT_160762</name>
</gene>
<sequence length="230" mass="26727">MDQHIVNFFIHYVIHGRDIPATSVPPHLTTRSLRNISSRGYNDSDTDHTLFILDNNLYQLICRVRALHFRERNEPTPSSTTICRAVELWSELDNWTFNGDLTFLDYHTLHELLVSALFLWIHLMIHSNKLGSDKTQDLVAEGLEKIAEFDGSPQLCAILLVPLFLHGVASVERGNRGVVDAQFSRLEERVDDEDETLRSCRAIVHWTWRRYDSHVTCSWDWADWVEEDLL</sequence>
<name>A0ABR4IGI4_9EURO</name>
<reference evidence="1 2" key="1">
    <citation type="submission" date="2024-07" db="EMBL/GenBank/DDBJ databases">
        <title>Section-level genome sequencing and comparative genomics of Aspergillus sections Usti and Cavernicolus.</title>
        <authorList>
            <consortium name="Lawrence Berkeley National Laboratory"/>
            <person name="Nybo J.L."/>
            <person name="Vesth T.C."/>
            <person name="Theobald S."/>
            <person name="Frisvad J.C."/>
            <person name="Larsen T.O."/>
            <person name="Kjaerboelling I."/>
            <person name="Rothschild-Mancinelli K."/>
            <person name="Lyhne E.K."/>
            <person name="Kogle M.E."/>
            <person name="Barry K."/>
            <person name="Clum A."/>
            <person name="Na H."/>
            <person name="Ledsgaard L."/>
            <person name="Lin J."/>
            <person name="Lipzen A."/>
            <person name="Kuo A."/>
            <person name="Riley R."/>
            <person name="Mondo S."/>
            <person name="LaButti K."/>
            <person name="Haridas S."/>
            <person name="Pangalinan J."/>
            <person name="Salamov A.A."/>
            <person name="Simmons B.A."/>
            <person name="Magnuson J.K."/>
            <person name="Chen J."/>
            <person name="Drula E."/>
            <person name="Henrissat B."/>
            <person name="Wiebenga A."/>
            <person name="Lubbers R.J."/>
            <person name="Gomes A.C."/>
            <person name="Makela M.R."/>
            <person name="Stajich J."/>
            <person name="Grigoriev I.V."/>
            <person name="Mortensen U.H."/>
            <person name="De vries R.P."/>
            <person name="Baker S.E."/>
            <person name="Andersen M.R."/>
        </authorList>
    </citation>
    <scope>NUCLEOTIDE SEQUENCE [LARGE SCALE GENOMIC DNA]</scope>
    <source>
        <strain evidence="1 2">CBS 600.67</strain>
    </source>
</reference>
<evidence type="ECO:0000313" key="1">
    <source>
        <dbReference type="EMBL" id="KAL2826875.1"/>
    </source>
</evidence>
<evidence type="ECO:0000313" key="2">
    <source>
        <dbReference type="Proteomes" id="UP001610335"/>
    </source>
</evidence>
<dbReference type="EMBL" id="JBFXLS010000028">
    <property type="protein sequence ID" value="KAL2826875.1"/>
    <property type="molecule type" value="Genomic_DNA"/>
</dbReference>
<proteinExistence type="predicted"/>
<dbReference type="Pfam" id="PF11951">
    <property type="entry name" value="Fungal_trans_2"/>
    <property type="match status" value="1"/>
</dbReference>